<dbReference type="Proteomes" id="UP000247832">
    <property type="component" value="Unassembled WGS sequence"/>
</dbReference>
<dbReference type="Gene3D" id="3.30.470.30">
    <property type="entry name" value="DNA ligase/mRNA capping enzyme"/>
    <property type="match status" value="1"/>
</dbReference>
<comment type="caution">
    <text evidence="3">The sequence shown here is derived from an EMBL/GenBank/DDBJ whole genome shotgun (WGS) entry which is preliminary data.</text>
</comment>
<evidence type="ECO:0000313" key="4">
    <source>
        <dbReference type="Proteomes" id="UP000247832"/>
    </source>
</evidence>
<dbReference type="EMBL" id="QJVD01000006">
    <property type="protein sequence ID" value="PYI68241.1"/>
    <property type="molecule type" value="Genomic_DNA"/>
</dbReference>
<keyword evidence="4" id="KW-1185">Reference proteome</keyword>
<sequence length="129" mass="14015">MLSGVPKDCGCSPGSRRGAVNTFGSFTDPITRNRVTNLARLRNRNVAHKRSMALREYALGIESLERLVAGGSVGAGLPGRGCRSGNGVRDGRPQVVRRAKVSRETDSRLRIPGISDAPRVDPRKSRYRT</sequence>
<dbReference type="AlphaFoldDB" id="A0A2V5L968"/>
<evidence type="ECO:0000256" key="1">
    <source>
        <dbReference type="SAM" id="MobiDB-lite"/>
    </source>
</evidence>
<dbReference type="Pfam" id="PF16542">
    <property type="entry name" value="PNKP_ligase"/>
    <property type="match status" value="1"/>
</dbReference>
<feature type="compositionally biased region" description="Basic and acidic residues" evidence="1">
    <location>
        <begin position="118"/>
        <end position="129"/>
    </location>
</feature>
<feature type="domain" description="Polynucleotide kinase-phosphatase ligase" evidence="2">
    <location>
        <begin position="36"/>
        <end position="71"/>
    </location>
</feature>
<reference evidence="3 4" key="1">
    <citation type="submission" date="2018-05" db="EMBL/GenBank/DDBJ databases">
        <title>Genetic diversity of glacier-inhabiting Cryobacterium bacteria in China and description of Cryobacterium mengkeensis sp. nov. and Arthrobacter glacialis sp. nov.</title>
        <authorList>
            <person name="Liu Q."/>
            <person name="Xin Y.-H."/>
        </authorList>
    </citation>
    <scope>NUCLEOTIDE SEQUENCE [LARGE SCALE GENOMIC DNA]</scope>
    <source>
        <strain evidence="3 4">LI2</strain>
    </source>
</reference>
<proteinExistence type="predicted"/>
<evidence type="ECO:0000313" key="3">
    <source>
        <dbReference type="EMBL" id="PYI68241.1"/>
    </source>
</evidence>
<dbReference type="InterPro" id="IPR032380">
    <property type="entry name" value="PNKP_ligase_dom"/>
</dbReference>
<organism evidence="3 4">
    <name type="scientific">Arthrobacter livingstonensis</name>
    <dbReference type="NCBI Taxonomy" id="670078"/>
    <lineage>
        <taxon>Bacteria</taxon>
        <taxon>Bacillati</taxon>
        <taxon>Actinomycetota</taxon>
        <taxon>Actinomycetes</taxon>
        <taxon>Micrococcales</taxon>
        <taxon>Micrococcaceae</taxon>
        <taxon>Arthrobacter</taxon>
    </lineage>
</organism>
<evidence type="ECO:0000259" key="2">
    <source>
        <dbReference type="Pfam" id="PF16542"/>
    </source>
</evidence>
<protein>
    <recommendedName>
        <fullName evidence="2">Polynucleotide kinase-phosphatase ligase domain-containing protein</fullName>
    </recommendedName>
</protein>
<feature type="region of interest" description="Disordered" evidence="1">
    <location>
        <begin position="76"/>
        <end position="129"/>
    </location>
</feature>
<gene>
    <name evidence="3" type="ORF">CVV68_07160</name>
</gene>
<accession>A0A2V5L968</accession>
<name>A0A2V5L968_9MICC</name>